<keyword evidence="9 12" id="KW-0299">Galactose metabolism</keyword>
<keyword evidence="6 12" id="KW-0548">Nucleotidyltransferase</keyword>
<evidence type="ECO:0000256" key="11">
    <source>
        <dbReference type="PIRSR" id="PIRSR000808-1"/>
    </source>
</evidence>
<dbReference type="InterPro" id="IPR001937">
    <property type="entry name" value="GalP_UDPtransf1"/>
</dbReference>
<dbReference type="PANTHER" id="PTHR11943:SF1">
    <property type="entry name" value="GALACTOSE-1-PHOSPHATE URIDYLYLTRANSFERASE"/>
    <property type="match status" value="1"/>
</dbReference>
<comment type="cofactor">
    <cofactor evidence="2">
        <name>Zn(2+)</name>
        <dbReference type="ChEBI" id="CHEBI:29105"/>
    </cofactor>
</comment>
<evidence type="ECO:0000256" key="10">
    <source>
        <dbReference type="ARBA" id="ARBA00023277"/>
    </source>
</evidence>
<dbReference type="GO" id="GO:0008108">
    <property type="term" value="F:UDP-glucose:hexose-1-phosphate uridylyltransferase activity"/>
    <property type="evidence" value="ECO:0007669"/>
    <property type="project" value="UniProtKB-EC"/>
</dbReference>
<keyword evidence="8" id="KW-0862">Zinc</keyword>
<dbReference type="Proteomes" id="UP000270296">
    <property type="component" value="Unassembled WGS sequence"/>
</dbReference>
<keyword evidence="10 12" id="KW-0119">Carbohydrate metabolism</keyword>
<evidence type="ECO:0000313" key="14">
    <source>
        <dbReference type="EMBL" id="VDP37922.1"/>
    </source>
</evidence>
<dbReference type="WBParaSite" id="SBAD_0001158001-mRNA-1">
    <property type="protein sequence ID" value="SBAD_0001158001-mRNA-1"/>
    <property type="gene ID" value="SBAD_0001158001"/>
</dbReference>
<evidence type="ECO:0000313" key="16">
    <source>
        <dbReference type="WBParaSite" id="SBAD_0001158001-mRNA-1"/>
    </source>
</evidence>
<evidence type="ECO:0000313" key="15">
    <source>
        <dbReference type="Proteomes" id="UP000270296"/>
    </source>
</evidence>
<dbReference type="PIRSF" id="PIRSF000808">
    <property type="entry name" value="GalT"/>
    <property type="match status" value="1"/>
</dbReference>
<dbReference type="UniPathway" id="UPA00214"/>
<comment type="catalytic activity">
    <reaction evidence="1 12">
        <text>alpha-D-galactose 1-phosphate + UDP-alpha-D-glucose = alpha-D-glucose 1-phosphate + UDP-alpha-D-galactose</text>
        <dbReference type="Rhea" id="RHEA:13989"/>
        <dbReference type="ChEBI" id="CHEBI:58336"/>
        <dbReference type="ChEBI" id="CHEBI:58601"/>
        <dbReference type="ChEBI" id="CHEBI:58885"/>
        <dbReference type="ChEBI" id="CHEBI:66914"/>
        <dbReference type="EC" id="2.7.7.12"/>
    </reaction>
</comment>
<dbReference type="FunFam" id="3.30.428.10:FF:000001">
    <property type="entry name" value="Galactose-1-phosphate uridylyltransferase"/>
    <property type="match status" value="1"/>
</dbReference>
<evidence type="ECO:0000256" key="4">
    <source>
        <dbReference type="ARBA" id="ARBA00010951"/>
    </source>
</evidence>
<dbReference type="OrthoDB" id="418412at2759"/>
<dbReference type="PANTHER" id="PTHR11943">
    <property type="entry name" value="GALACTOSE-1-PHOSPHATE URIDYLYLTRANSFERASE"/>
    <property type="match status" value="1"/>
</dbReference>
<accession>A0A183J5Q2</accession>
<evidence type="ECO:0000256" key="8">
    <source>
        <dbReference type="ARBA" id="ARBA00022833"/>
    </source>
</evidence>
<reference evidence="14 15" key="2">
    <citation type="submission" date="2018-11" db="EMBL/GenBank/DDBJ databases">
        <authorList>
            <consortium name="Pathogen Informatics"/>
        </authorList>
    </citation>
    <scope>NUCLEOTIDE SEQUENCE [LARGE SCALE GENOMIC DNA]</scope>
</reference>
<evidence type="ECO:0000256" key="7">
    <source>
        <dbReference type="ARBA" id="ARBA00022723"/>
    </source>
</evidence>
<dbReference type="Pfam" id="PF02744">
    <property type="entry name" value="GalP_UDP_tr_C"/>
    <property type="match status" value="1"/>
</dbReference>
<dbReference type="NCBIfam" id="TIGR00209">
    <property type="entry name" value="galT_1"/>
    <property type="match status" value="2"/>
</dbReference>
<dbReference type="EMBL" id="UZAM01015234">
    <property type="protein sequence ID" value="VDP37922.1"/>
    <property type="molecule type" value="Genomic_DNA"/>
</dbReference>
<dbReference type="Gene3D" id="3.30.428.10">
    <property type="entry name" value="HIT-like"/>
    <property type="match status" value="2"/>
</dbReference>
<dbReference type="AlphaFoldDB" id="A0A183J5Q2"/>
<comment type="pathway">
    <text evidence="3 12">Carbohydrate metabolism; galactose metabolism.</text>
</comment>
<feature type="active site" description="Tele-UMP-histidine intermediate" evidence="11">
    <location>
        <position position="161"/>
    </location>
</feature>
<protein>
    <recommendedName>
        <fullName evidence="12">Galactose-1-phosphate uridylyltransferase</fullName>
        <ecNumber evidence="12">2.7.7.12</ecNumber>
    </recommendedName>
</protein>
<dbReference type="EC" id="2.7.7.12" evidence="12"/>
<dbReference type="SUPFAM" id="SSF54197">
    <property type="entry name" value="HIT-like"/>
    <property type="match status" value="2"/>
</dbReference>
<dbReference type="InterPro" id="IPR036265">
    <property type="entry name" value="HIT-like_sf"/>
</dbReference>
<sequence>MMNFPHRRYNPLLDQWIIVSPQRLQRPWLGGTESAKKMPSDGAVLDLLAAGAIRSSGKRNENYEQTFVFENDFPALGGCPADWRFDDDHPLFRTSHSKGVCKVMCFHRSCQSQMALMSDAELLNVVECWMNEQRQLEAAFQWVQIFENKGEIMGCSNPHPHCQIWAYRGVSMLEDYVFQEIQRKERIVVENSHWLCLVPFWAVWPYETMLLPKRHVLRLSELLPEEVTALSKIIRTLLIKYDNLFSCSFPYSMAWYSAPAGDFLKEDLAHWYLHAVYLPPLVRSATVKKFMAGFEMVCEPQRDLTPENAAKVLRSLPVEHYTISSSDKQNDGDI</sequence>
<proteinExistence type="inferred from homology"/>
<keyword evidence="5 12" id="KW-0808">Transferase</keyword>
<evidence type="ECO:0000256" key="1">
    <source>
        <dbReference type="ARBA" id="ARBA00001107"/>
    </source>
</evidence>
<dbReference type="GO" id="GO:0033499">
    <property type="term" value="P:galactose catabolic process via UDP-galactose, Leloir pathway"/>
    <property type="evidence" value="ECO:0007669"/>
    <property type="project" value="TreeGrafter"/>
</dbReference>
<keyword evidence="7 12" id="KW-0479">Metal-binding</keyword>
<evidence type="ECO:0000256" key="5">
    <source>
        <dbReference type="ARBA" id="ARBA00022679"/>
    </source>
</evidence>
<organism evidence="16">
    <name type="scientific">Soboliphyme baturini</name>
    <dbReference type="NCBI Taxonomy" id="241478"/>
    <lineage>
        <taxon>Eukaryota</taxon>
        <taxon>Metazoa</taxon>
        <taxon>Ecdysozoa</taxon>
        <taxon>Nematoda</taxon>
        <taxon>Enoplea</taxon>
        <taxon>Dorylaimia</taxon>
        <taxon>Dioctophymatida</taxon>
        <taxon>Dioctophymatoidea</taxon>
        <taxon>Soboliphymatidae</taxon>
        <taxon>Soboliphyme</taxon>
    </lineage>
</organism>
<dbReference type="InterPro" id="IPR005850">
    <property type="entry name" value="GalP_Utransf_C"/>
</dbReference>
<gene>
    <name evidence="14" type="ORF">SBAD_LOCUS11200</name>
</gene>
<dbReference type="InterPro" id="IPR019779">
    <property type="entry name" value="GalP_UDPtransf1_His-AS"/>
</dbReference>
<comment type="similarity">
    <text evidence="4 12">Belongs to the galactose-1-phosphate uridylyltransferase type 1 family.</text>
</comment>
<dbReference type="PROSITE" id="PS00117">
    <property type="entry name" value="GAL_P_UDP_TRANSF_I"/>
    <property type="match status" value="1"/>
</dbReference>
<feature type="domain" description="Galactose-1-phosphate uridyl transferase C-terminal" evidence="13">
    <location>
        <begin position="168"/>
        <end position="322"/>
    </location>
</feature>
<dbReference type="GO" id="GO:0005737">
    <property type="term" value="C:cytoplasm"/>
    <property type="evidence" value="ECO:0007669"/>
    <property type="project" value="TreeGrafter"/>
</dbReference>
<evidence type="ECO:0000256" key="3">
    <source>
        <dbReference type="ARBA" id="ARBA00004947"/>
    </source>
</evidence>
<evidence type="ECO:0000256" key="2">
    <source>
        <dbReference type="ARBA" id="ARBA00001947"/>
    </source>
</evidence>
<evidence type="ECO:0000259" key="13">
    <source>
        <dbReference type="Pfam" id="PF02744"/>
    </source>
</evidence>
<keyword evidence="15" id="KW-1185">Reference proteome</keyword>
<reference evidence="16" key="1">
    <citation type="submission" date="2016-06" db="UniProtKB">
        <authorList>
            <consortium name="WormBaseParasite"/>
        </authorList>
    </citation>
    <scope>IDENTIFICATION</scope>
</reference>
<name>A0A183J5Q2_9BILA</name>
<evidence type="ECO:0000256" key="12">
    <source>
        <dbReference type="RuleBase" id="RU000506"/>
    </source>
</evidence>
<evidence type="ECO:0000256" key="9">
    <source>
        <dbReference type="ARBA" id="ARBA00023144"/>
    </source>
</evidence>
<dbReference type="GO" id="GO:0008270">
    <property type="term" value="F:zinc ion binding"/>
    <property type="evidence" value="ECO:0007669"/>
    <property type="project" value="InterPro"/>
</dbReference>
<evidence type="ECO:0000256" key="6">
    <source>
        <dbReference type="ARBA" id="ARBA00022695"/>
    </source>
</evidence>